<dbReference type="EMBL" id="BMGP01000002">
    <property type="protein sequence ID" value="GGF22793.1"/>
    <property type="molecule type" value="Genomic_DNA"/>
</dbReference>
<feature type="compositionally biased region" description="Low complexity" evidence="2">
    <location>
        <begin position="115"/>
        <end position="132"/>
    </location>
</feature>
<comment type="caution">
    <text evidence="5">The sequence shown here is derived from an EMBL/GenBank/DDBJ whole genome shotgun (WGS) entry which is preliminary data.</text>
</comment>
<dbReference type="PANTHER" id="PTHR12715">
    <property type="entry name" value="TRANSPORTER, DRUG/METABOLITE EXPORTER FAMILY"/>
    <property type="match status" value="1"/>
</dbReference>
<dbReference type="Pfam" id="PF00892">
    <property type="entry name" value="EamA"/>
    <property type="match status" value="1"/>
</dbReference>
<reference evidence="5 6" key="1">
    <citation type="journal article" date="2014" name="Int. J. Syst. Evol. Microbiol.">
        <title>Complete genome sequence of Corynebacterium casei LMG S-19264T (=DSM 44701T), isolated from a smear-ripened cheese.</title>
        <authorList>
            <consortium name="US DOE Joint Genome Institute (JGI-PGF)"/>
            <person name="Walter F."/>
            <person name="Albersmeier A."/>
            <person name="Kalinowski J."/>
            <person name="Ruckert C."/>
        </authorList>
    </citation>
    <scope>NUCLEOTIDE SEQUENCE [LARGE SCALE GENOMIC DNA]</scope>
    <source>
        <strain evidence="5 6">CGMCC 1.12976</strain>
    </source>
</reference>
<dbReference type="GO" id="GO:0016020">
    <property type="term" value="C:membrane"/>
    <property type="evidence" value="ECO:0007669"/>
    <property type="project" value="InterPro"/>
</dbReference>
<keyword evidence="3" id="KW-0812">Transmembrane</keyword>
<comment type="similarity">
    <text evidence="1">Belongs to the EamA transporter family.</text>
</comment>
<evidence type="ECO:0000259" key="4">
    <source>
        <dbReference type="Pfam" id="PF00892"/>
    </source>
</evidence>
<keyword evidence="3" id="KW-0472">Membrane</keyword>
<evidence type="ECO:0000313" key="5">
    <source>
        <dbReference type="EMBL" id="GGF22793.1"/>
    </source>
</evidence>
<dbReference type="Proteomes" id="UP000598775">
    <property type="component" value="Unassembled WGS sequence"/>
</dbReference>
<organism evidence="5 6">
    <name type="scientific">Subtercola lobariae</name>
    <dbReference type="NCBI Taxonomy" id="1588641"/>
    <lineage>
        <taxon>Bacteria</taxon>
        <taxon>Bacillati</taxon>
        <taxon>Actinomycetota</taxon>
        <taxon>Actinomycetes</taxon>
        <taxon>Micrococcales</taxon>
        <taxon>Microbacteriaceae</taxon>
        <taxon>Subtercola</taxon>
    </lineage>
</organism>
<evidence type="ECO:0000256" key="3">
    <source>
        <dbReference type="SAM" id="Phobius"/>
    </source>
</evidence>
<keyword evidence="6" id="KW-1185">Reference proteome</keyword>
<gene>
    <name evidence="5" type="ORF">GCM10011399_15550</name>
</gene>
<protein>
    <recommendedName>
        <fullName evidence="4">EamA domain-containing protein</fullName>
    </recommendedName>
</protein>
<accession>A0A917B4B3</accession>
<sequence>MIVQGVYHPLSRGLLRRRSAIEEAIYAMVAGTIMTLPIAPVDWTQLILASGSAWLGAVYRGLLPSALGFVLSGYAVARMPVVASTSLLYRVPAVGGLISFCGSARFPLPSELLGASRSSSESQRSARATESRPGSLRNASPRPPQT</sequence>
<evidence type="ECO:0000256" key="2">
    <source>
        <dbReference type="SAM" id="MobiDB-lite"/>
    </source>
</evidence>
<dbReference type="PANTHER" id="PTHR12715:SF4">
    <property type="entry name" value="EAMA DOMAIN-CONTAINING PROTEIN"/>
    <property type="match status" value="1"/>
</dbReference>
<name>A0A917B4B3_9MICO</name>
<keyword evidence="3" id="KW-1133">Transmembrane helix</keyword>
<feature type="transmembrane region" description="Helical" evidence="3">
    <location>
        <begin position="24"/>
        <end position="41"/>
    </location>
</feature>
<feature type="transmembrane region" description="Helical" evidence="3">
    <location>
        <begin position="53"/>
        <end position="75"/>
    </location>
</feature>
<dbReference type="AlphaFoldDB" id="A0A917B4B3"/>
<dbReference type="InterPro" id="IPR000620">
    <property type="entry name" value="EamA_dom"/>
</dbReference>
<proteinExistence type="inferred from homology"/>
<evidence type="ECO:0000313" key="6">
    <source>
        <dbReference type="Proteomes" id="UP000598775"/>
    </source>
</evidence>
<feature type="region of interest" description="Disordered" evidence="2">
    <location>
        <begin position="115"/>
        <end position="146"/>
    </location>
</feature>
<evidence type="ECO:0000256" key="1">
    <source>
        <dbReference type="ARBA" id="ARBA00007362"/>
    </source>
</evidence>
<dbReference type="InterPro" id="IPR052756">
    <property type="entry name" value="Alkyne_AA_exporter"/>
</dbReference>
<feature type="domain" description="EamA" evidence="4">
    <location>
        <begin position="2"/>
        <end position="101"/>
    </location>
</feature>